<dbReference type="EMBL" id="FUWP01000001">
    <property type="protein sequence ID" value="SJZ35221.1"/>
    <property type="molecule type" value="Genomic_DNA"/>
</dbReference>
<protein>
    <submittedName>
        <fullName evidence="1">LPP20 family lipoprotein</fullName>
    </submittedName>
</protein>
<organism evidence="2 3">
    <name type="scientific">Photobacterium toruni</name>
    <dbReference type="NCBI Taxonomy" id="1935446"/>
    <lineage>
        <taxon>Bacteria</taxon>
        <taxon>Pseudomonadati</taxon>
        <taxon>Pseudomonadota</taxon>
        <taxon>Gammaproteobacteria</taxon>
        <taxon>Vibrionales</taxon>
        <taxon>Vibrionaceae</taxon>
        <taxon>Photobacterium</taxon>
    </lineage>
</organism>
<dbReference type="AlphaFoldDB" id="A0A1T4JYG2"/>
<reference evidence="2 3" key="1">
    <citation type="submission" date="2017-02" db="EMBL/GenBank/DDBJ databases">
        <authorList>
            <person name="Peterson S.W."/>
        </authorList>
    </citation>
    <scope>NUCLEOTIDE SEQUENCE [LARGE SCALE GENOMIC DNA]</scope>
    <source>
        <strain evidence="2 3">CECT 9189</strain>
    </source>
</reference>
<dbReference type="Proteomes" id="UP001306119">
    <property type="component" value="Unassembled WGS sequence"/>
</dbReference>
<reference evidence="1 4" key="2">
    <citation type="submission" date="2024-01" db="EMBL/GenBank/DDBJ databases">
        <title>Active colonisers of the gastrointestinal tract of Atlantic salmon farmed in a warm water region.</title>
        <authorList>
            <person name="Bowman J.P."/>
        </authorList>
    </citation>
    <scope>NUCLEOTIDE SEQUENCE [LARGE SCALE GENOMIC DNA]</scope>
    <source>
        <strain evidence="1 4">S3MW1</strain>
    </source>
</reference>
<gene>
    <name evidence="2" type="ORF">CZ814_00087</name>
    <name evidence="1" type="ORF">VXS06_11195</name>
</gene>
<evidence type="ECO:0000313" key="1">
    <source>
        <dbReference type="EMBL" id="MEC6832325.1"/>
    </source>
</evidence>
<accession>A0A1T4JYG2</accession>
<name>A0A1T4JYG2_9GAMM</name>
<evidence type="ECO:0000313" key="2">
    <source>
        <dbReference type="EMBL" id="SJZ35221.1"/>
    </source>
</evidence>
<dbReference type="Proteomes" id="UP000191116">
    <property type="component" value="Unassembled WGS sequence"/>
</dbReference>
<dbReference type="EMBL" id="JAYXUG010000008">
    <property type="protein sequence ID" value="MEC6832325.1"/>
    <property type="molecule type" value="Genomic_DNA"/>
</dbReference>
<evidence type="ECO:0000313" key="4">
    <source>
        <dbReference type="Proteomes" id="UP001306119"/>
    </source>
</evidence>
<evidence type="ECO:0000313" key="3">
    <source>
        <dbReference type="Proteomes" id="UP000191116"/>
    </source>
</evidence>
<proteinExistence type="predicted"/>
<sequence>MIQYFTAILFIIISGCSASNGINNPDLTGSNETVFAVGYASISEQNGRTQEEKSLRAMRASKLDAYRELSEQIYGLRISATTSLSNQQLGPENTDGAVDGIIRGAKVIRSYPVGDSYVTEMELNLGLMERMKQHGEVFHVPNNQQVMF</sequence>
<dbReference type="InterPro" id="IPR007293">
    <property type="entry name" value="FlgP"/>
</dbReference>
<keyword evidence="1" id="KW-0449">Lipoprotein</keyword>
<keyword evidence="4" id="KW-1185">Reference proteome</keyword>
<dbReference type="PIRSF" id="PIRSF028687">
    <property type="entry name" value="UCP028687"/>
    <property type="match status" value="1"/>
</dbReference>